<keyword evidence="3" id="KW-1185">Reference proteome</keyword>
<accession>A0AAQ4E6C5</accession>
<evidence type="ECO:0000313" key="2">
    <source>
        <dbReference type="EMBL" id="KAK8770245.1"/>
    </source>
</evidence>
<name>A0AAQ4E6C5_AMBAM</name>
<protein>
    <submittedName>
        <fullName evidence="2">Uncharacterized protein</fullName>
    </submittedName>
</protein>
<organism evidence="2 3">
    <name type="scientific">Amblyomma americanum</name>
    <name type="common">Lone star tick</name>
    <dbReference type="NCBI Taxonomy" id="6943"/>
    <lineage>
        <taxon>Eukaryota</taxon>
        <taxon>Metazoa</taxon>
        <taxon>Ecdysozoa</taxon>
        <taxon>Arthropoda</taxon>
        <taxon>Chelicerata</taxon>
        <taxon>Arachnida</taxon>
        <taxon>Acari</taxon>
        <taxon>Parasitiformes</taxon>
        <taxon>Ixodida</taxon>
        <taxon>Ixodoidea</taxon>
        <taxon>Ixodidae</taxon>
        <taxon>Amblyomminae</taxon>
        <taxon>Amblyomma</taxon>
    </lineage>
</organism>
<reference evidence="2 3" key="1">
    <citation type="journal article" date="2023" name="Arcadia Sci">
        <title>De novo assembly of a long-read Amblyomma americanum tick genome.</title>
        <authorList>
            <person name="Chou S."/>
            <person name="Poskanzer K.E."/>
            <person name="Rollins M."/>
            <person name="Thuy-Boun P.S."/>
        </authorList>
    </citation>
    <scope>NUCLEOTIDE SEQUENCE [LARGE SCALE GENOMIC DNA]</scope>
    <source>
        <strain evidence="2">F_SG_1</strain>
        <tissue evidence="2">Salivary glands</tissue>
    </source>
</reference>
<gene>
    <name evidence="2" type="ORF">V5799_013290</name>
</gene>
<dbReference type="AlphaFoldDB" id="A0AAQ4E6C5"/>
<sequence length="95" mass="10751">MWGKKTATSNRTKTRTAQDERKFCELRDMPQWRAKAQFLPPGVLQGDPRCIVIATLMHMYKASGVQTYDLEILQPQTIESYAATPTNQASSFSIV</sequence>
<proteinExistence type="predicted"/>
<feature type="compositionally biased region" description="Polar residues" evidence="1">
    <location>
        <begin position="1"/>
        <end position="11"/>
    </location>
</feature>
<evidence type="ECO:0000313" key="3">
    <source>
        <dbReference type="Proteomes" id="UP001321473"/>
    </source>
</evidence>
<dbReference type="EMBL" id="JARKHS020021421">
    <property type="protein sequence ID" value="KAK8770245.1"/>
    <property type="molecule type" value="Genomic_DNA"/>
</dbReference>
<dbReference type="Proteomes" id="UP001321473">
    <property type="component" value="Unassembled WGS sequence"/>
</dbReference>
<feature type="region of interest" description="Disordered" evidence="1">
    <location>
        <begin position="1"/>
        <end position="20"/>
    </location>
</feature>
<comment type="caution">
    <text evidence="2">The sequence shown here is derived from an EMBL/GenBank/DDBJ whole genome shotgun (WGS) entry which is preliminary data.</text>
</comment>
<evidence type="ECO:0000256" key="1">
    <source>
        <dbReference type="SAM" id="MobiDB-lite"/>
    </source>
</evidence>